<organism evidence="1 2">
    <name type="scientific">Tardiphaga robiniae</name>
    <dbReference type="NCBI Taxonomy" id="943830"/>
    <lineage>
        <taxon>Bacteria</taxon>
        <taxon>Pseudomonadati</taxon>
        <taxon>Pseudomonadota</taxon>
        <taxon>Alphaproteobacteria</taxon>
        <taxon>Hyphomicrobiales</taxon>
        <taxon>Nitrobacteraceae</taxon>
        <taxon>Tardiphaga</taxon>
    </lineage>
</organism>
<evidence type="ECO:0000313" key="1">
    <source>
        <dbReference type="EMBL" id="QND74692.1"/>
    </source>
</evidence>
<dbReference type="KEGG" id="trb:HB776_28415"/>
<evidence type="ECO:0000313" key="2">
    <source>
        <dbReference type="Proteomes" id="UP000515291"/>
    </source>
</evidence>
<sequence>MPGIALSIPDSANVIPTLGCDDVCAALHPSNASPEIPINAIGISMRMH</sequence>
<name>A0A7G6U6R0_9BRAD</name>
<protein>
    <submittedName>
        <fullName evidence="1">Uncharacterized protein</fullName>
    </submittedName>
</protein>
<dbReference type="EMBL" id="CP050292">
    <property type="protein sequence ID" value="QND74692.1"/>
    <property type="molecule type" value="Genomic_DNA"/>
</dbReference>
<accession>A0A7G6U6R0</accession>
<dbReference type="Proteomes" id="UP000515291">
    <property type="component" value="Chromosome"/>
</dbReference>
<gene>
    <name evidence="1" type="ORF">HB776_28415</name>
</gene>
<reference evidence="2" key="1">
    <citation type="journal article" date="2020" name="Mol. Plant Microbe">
        <title>Rhizobial microsymbionts of the narrowly endemic Oxytropis species growing in Kamchatka are characterized by significant genetic diversity and possess a set of genes that are associated with T3SS and T6SS secretion systems and can affect the development of symbiosis.</title>
        <authorList>
            <person name="Safronova V."/>
            <person name="Guro P."/>
            <person name="Sazanova A."/>
            <person name="Kuznetsova I."/>
            <person name="Belimov A."/>
            <person name="Yakubov V."/>
            <person name="Chirak E."/>
            <person name="Afonin A."/>
            <person name="Gogolev Y."/>
            <person name="Andronov E."/>
            <person name="Tikhonovich I."/>
        </authorList>
    </citation>
    <scope>NUCLEOTIDE SEQUENCE [LARGE SCALE GENOMIC DNA]</scope>
    <source>
        <strain evidence="2">581</strain>
    </source>
</reference>
<dbReference type="AlphaFoldDB" id="A0A7G6U6R0"/>
<proteinExistence type="predicted"/>
<dbReference type="RefSeq" id="WP_184513435.1">
    <property type="nucleotide sequence ID" value="NZ_CP050292.1"/>
</dbReference>